<dbReference type="GO" id="GO:0010427">
    <property type="term" value="F:abscisic acid binding"/>
    <property type="evidence" value="ECO:0007669"/>
    <property type="project" value="TreeGrafter"/>
</dbReference>
<dbReference type="AlphaFoldDB" id="A0A2S3IA13"/>
<dbReference type="InterPro" id="IPR050279">
    <property type="entry name" value="Plant_def-hormone_signal"/>
</dbReference>
<dbReference type="GO" id="GO:0005634">
    <property type="term" value="C:nucleus"/>
    <property type="evidence" value="ECO:0007669"/>
    <property type="project" value="UniProtKB-SubCell"/>
</dbReference>
<dbReference type="Gene3D" id="3.30.530.20">
    <property type="match status" value="1"/>
</dbReference>
<comment type="subcellular location">
    <subcellularLocation>
        <location evidence="1">Nucleus</location>
    </subcellularLocation>
</comment>
<dbReference type="CDD" id="cd07816">
    <property type="entry name" value="Bet_v1-like"/>
    <property type="match status" value="1"/>
</dbReference>
<reference evidence="4" key="1">
    <citation type="submission" date="2018-04" db="EMBL/GenBank/DDBJ databases">
        <title>WGS assembly of Panicum hallii.</title>
        <authorList>
            <person name="Lovell J."/>
            <person name="Jenkins J."/>
            <person name="Lowry D."/>
            <person name="Mamidi S."/>
            <person name="Sreedasyam A."/>
            <person name="Weng X."/>
            <person name="Barry K."/>
            <person name="Bonette J."/>
            <person name="Campitelli B."/>
            <person name="Daum C."/>
            <person name="Gordon S."/>
            <person name="Gould B."/>
            <person name="Lipzen A."/>
            <person name="Macqueen A."/>
            <person name="Palacio-Mejia J."/>
            <person name="Plott C."/>
            <person name="Shakirov E."/>
            <person name="Shu S."/>
            <person name="Yoshinaga Y."/>
            <person name="Zane M."/>
            <person name="Rokhsar D."/>
            <person name="Grimwood J."/>
            <person name="Schmutz J."/>
            <person name="Juenger T."/>
        </authorList>
    </citation>
    <scope>NUCLEOTIDE SEQUENCE [LARGE SCALE GENOMIC DNA]</scope>
    <source>
        <strain evidence="4">FIL2</strain>
    </source>
</reference>
<organism evidence="4">
    <name type="scientific">Panicum hallii</name>
    <dbReference type="NCBI Taxonomy" id="206008"/>
    <lineage>
        <taxon>Eukaryota</taxon>
        <taxon>Viridiplantae</taxon>
        <taxon>Streptophyta</taxon>
        <taxon>Embryophyta</taxon>
        <taxon>Tracheophyta</taxon>
        <taxon>Spermatophyta</taxon>
        <taxon>Magnoliopsida</taxon>
        <taxon>Liliopsida</taxon>
        <taxon>Poales</taxon>
        <taxon>Poaceae</taxon>
        <taxon>PACMAD clade</taxon>
        <taxon>Panicoideae</taxon>
        <taxon>Panicodae</taxon>
        <taxon>Paniceae</taxon>
        <taxon>Panicinae</taxon>
        <taxon>Panicum</taxon>
        <taxon>Panicum sect. Panicum</taxon>
    </lineage>
</organism>
<evidence type="ECO:0000256" key="1">
    <source>
        <dbReference type="ARBA" id="ARBA00004123"/>
    </source>
</evidence>
<name>A0A2S3IA13_9POAL</name>
<sequence>MTLTSEALSHKIPSTSCQQLPRKKSLMYRDPLSWVMATELNKSMEGTLCHEFETGLPAAEVWEVYGGLVVADLIPRLLPEVFSKVELVEGDGGVGTVLLVTFPPGTPGSQTFKEKFIKVNNENYVKEALVTEGGFLDHGFQKYLVRIEIIGKEEKTSIIRSTIEYEVHHEHANNPPVISTSGLATIAESITKYIKEQKGLE</sequence>
<dbReference type="PANTHER" id="PTHR31213">
    <property type="entry name" value="OS08G0374000 PROTEIN-RELATED"/>
    <property type="match status" value="1"/>
</dbReference>
<dbReference type="PANTHER" id="PTHR31213:SF189">
    <property type="entry name" value="OS04G0593500 PROTEIN"/>
    <property type="match status" value="1"/>
</dbReference>
<dbReference type="GO" id="GO:0004864">
    <property type="term" value="F:protein phosphatase inhibitor activity"/>
    <property type="evidence" value="ECO:0007669"/>
    <property type="project" value="TreeGrafter"/>
</dbReference>
<dbReference type="GO" id="GO:0005737">
    <property type="term" value="C:cytoplasm"/>
    <property type="evidence" value="ECO:0007669"/>
    <property type="project" value="TreeGrafter"/>
</dbReference>
<dbReference type="InterPro" id="IPR000916">
    <property type="entry name" value="Bet_v_I/MLP"/>
</dbReference>
<evidence type="ECO:0000256" key="2">
    <source>
        <dbReference type="ARBA" id="ARBA00009744"/>
    </source>
</evidence>
<comment type="similarity">
    <text evidence="2">Belongs to the BetVI family.</text>
</comment>
<evidence type="ECO:0000259" key="3">
    <source>
        <dbReference type="Pfam" id="PF00407"/>
    </source>
</evidence>
<dbReference type="GO" id="GO:0006952">
    <property type="term" value="P:defense response"/>
    <property type="evidence" value="ECO:0007669"/>
    <property type="project" value="InterPro"/>
</dbReference>
<dbReference type="Proteomes" id="UP000243499">
    <property type="component" value="Chromosome 7"/>
</dbReference>
<proteinExistence type="inferred from homology"/>
<dbReference type="Gramene" id="PAN39854">
    <property type="protein sequence ID" value="PAN39854"/>
    <property type="gene ID" value="PAHAL_7G273900"/>
</dbReference>
<dbReference type="EMBL" id="CM008052">
    <property type="protein sequence ID" value="PAN39854.1"/>
    <property type="molecule type" value="Genomic_DNA"/>
</dbReference>
<protein>
    <recommendedName>
        <fullName evidence="3">Bet v I/Major latex protein domain-containing protein</fullName>
    </recommendedName>
</protein>
<dbReference type="FunFam" id="3.30.530.20:FF:000033">
    <property type="entry name" value="S-norcoclaurine synthase"/>
    <property type="match status" value="1"/>
</dbReference>
<dbReference type="GO" id="GO:0038023">
    <property type="term" value="F:signaling receptor activity"/>
    <property type="evidence" value="ECO:0007669"/>
    <property type="project" value="TreeGrafter"/>
</dbReference>
<gene>
    <name evidence="4" type="ORF">PAHAL_7G273900</name>
</gene>
<dbReference type="GO" id="GO:0009738">
    <property type="term" value="P:abscisic acid-activated signaling pathway"/>
    <property type="evidence" value="ECO:0007669"/>
    <property type="project" value="TreeGrafter"/>
</dbReference>
<accession>A0A2S3IA13</accession>
<dbReference type="SUPFAM" id="SSF55961">
    <property type="entry name" value="Bet v1-like"/>
    <property type="match status" value="1"/>
</dbReference>
<evidence type="ECO:0000313" key="4">
    <source>
        <dbReference type="EMBL" id="PAN39854.1"/>
    </source>
</evidence>
<dbReference type="Pfam" id="PF00407">
    <property type="entry name" value="Bet_v_1"/>
    <property type="match status" value="1"/>
</dbReference>
<feature type="domain" description="Bet v I/Major latex protein" evidence="3">
    <location>
        <begin position="44"/>
        <end position="177"/>
    </location>
</feature>
<dbReference type="InterPro" id="IPR023393">
    <property type="entry name" value="START-like_dom_sf"/>
</dbReference>